<feature type="active site" evidence="5">
    <location>
        <position position="250"/>
    </location>
</feature>
<feature type="active site" evidence="5 6">
    <location>
        <position position="216"/>
    </location>
</feature>
<evidence type="ECO:0000259" key="8">
    <source>
        <dbReference type="Pfam" id="PF00171"/>
    </source>
</evidence>
<dbReference type="InterPro" id="IPR029510">
    <property type="entry name" value="Ald_DH_CS_GLU"/>
</dbReference>
<dbReference type="GO" id="GO:0005737">
    <property type="term" value="C:cytoplasm"/>
    <property type="evidence" value="ECO:0007669"/>
    <property type="project" value="TreeGrafter"/>
</dbReference>
<evidence type="ECO:0000313" key="10">
    <source>
        <dbReference type="Proteomes" id="UP000567179"/>
    </source>
</evidence>
<dbReference type="InterPro" id="IPR016161">
    <property type="entry name" value="Ald_DH/histidinol_DH"/>
</dbReference>
<dbReference type="Proteomes" id="UP000567179">
    <property type="component" value="Unassembled WGS sequence"/>
</dbReference>
<reference evidence="9 10" key="1">
    <citation type="journal article" date="2020" name="ISME J.">
        <title>Uncovering the hidden diversity of litter-decomposition mechanisms in mushroom-forming fungi.</title>
        <authorList>
            <person name="Floudas D."/>
            <person name="Bentzer J."/>
            <person name="Ahren D."/>
            <person name="Johansson T."/>
            <person name="Persson P."/>
            <person name="Tunlid A."/>
        </authorList>
    </citation>
    <scope>NUCLEOTIDE SEQUENCE [LARGE SCALE GENOMIC DNA]</scope>
    <source>
        <strain evidence="9 10">CBS 101986</strain>
    </source>
</reference>
<dbReference type="InterPro" id="IPR016163">
    <property type="entry name" value="Ald_DH_C"/>
</dbReference>
<proteinExistence type="inferred from homology"/>
<dbReference type="Pfam" id="PF00171">
    <property type="entry name" value="Aldedh"/>
    <property type="match status" value="1"/>
</dbReference>
<keyword evidence="10" id="KW-1185">Reference proteome</keyword>
<dbReference type="FunFam" id="3.40.605.10:FF:000004">
    <property type="entry name" value="Aldehyde dehydrogenase"/>
    <property type="match status" value="1"/>
</dbReference>
<evidence type="ECO:0000256" key="5">
    <source>
        <dbReference type="PIRSR" id="PIRSR036492-1"/>
    </source>
</evidence>
<dbReference type="PROSITE" id="PS00070">
    <property type="entry name" value="ALDEHYDE_DEHYDR_CYS"/>
    <property type="match status" value="1"/>
</dbReference>
<dbReference type="InterPro" id="IPR016162">
    <property type="entry name" value="Ald_DH_N"/>
</dbReference>
<gene>
    <name evidence="9" type="ORF">D9619_003860</name>
</gene>
<evidence type="ECO:0000256" key="7">
    <source>
        <dbReference type="RuleBase" id="RU003345"/>
    </source>
</evidence>
<evidence type="ECO:0000256" key="6">
    <source>
        <dbReference type="PROSITE-ProRule" id="PRU10007"/>
    </source>
</evidence>
<feature type="domain" description="Aldehyde dehydrogenase" evidence="8">
    <location>
        <begin position="12"/>
        <end position="434"/>
    </location>
</feature>
<dbReference type="PROSITE" id="PS00687">
    <property type="entry name" value="ALDEHYDE_DEHYDR_GLU"/>
    <property type="match status" value="1"/>
</dbReference>
<dbReference type="FunFam" id="3.40.309.10:FF:000003">
    <property type="entry name" value="Aldehyde dehydrogenase"/>
    <property type="match status" value="1"/>
</dbReference>
<keyword evidence="3" id="KW-0520">NAD</keyword>
<dbReference type="PANTHER" id="PTHR43570">
    <property type="entry name" value="ALDEHYDE DEHYDROGENASE"/>
    <property type="match status" value="1"/>
</dbReference>
<protein>
    <recommendedName>
        <fullName evidence="4">Aldehyde dehydrogenase</fullName>
    </recommendedName>
</protein>
<dbReference type="PANTHER" id="PTHR43570:SF16">
    <property type="entry name" value="ALDEHYDE DEHYDROGENASE TYPE III, ISOFORM Q"/>
    <property type="match status" value="1"/>
</dbReference>
<dbReference type="GO" id="GO:0004029">
    <property type="term" value="F:aldehyde dehydrogenase (NAD+) activity"/>
    <property type="evidence" value="ECO:0007669"/>
    <property type="project" value="TreeGrafter"/>
</dbReference>
<dbReference type="CDD" id="cd07135">
    <property type="entry name" value="ALDH_F14-YMR110C"/>
    <property type="match status" value="1"/>
</dbReference>
<comment type="caution">
    <text evidence="9">The sequence shown here is derived from an EMBL/GenBank/DDBJ whole genome shotgun (WGS) entry which is preliminary data.</text>
</comment>
<dbReference type="InterPro" id="IPR016160">
    <property type="entry name" value="Ald_DH_CS_CYS"/>
</dbReference>
<name>A0A8H5AWA8_9AGAR</name>
<dbReference type="GO" id="GO:0006081">
    <property type="term" value="P:aldehyde metabolic process"/>
    <property type="evidence" value="ECO:0007669"/>
    <property type="project" value="InterPro"/>
</dbReference>
<dbReference type="OrthoDB" id="440325at2759"/>
<evidence type="ECO:0000256" key="2">
    <source>
        <dbReference type="ARBA" id="ARBA00023002"/>
    </source>
</evidence>
<dbReference type="Gene3D" id="3.40.605.10">
    <property type="entry name" value="Aldehyde Dehydrogenase, Chain A, domain 1"/>
    <property type="match status" value="1"/>
</dbReference>
<dbReference type="InterPro" id="IPR015590">
    <property type="entry name" value="Aldehyde_DH_dom"/>
</dbReference>
<evidence type="ECO:0000256" key="4">
    <source>
        <dbReference type="PIRNR" id="PIRNR036492"/>
    </source>
</evidence>
<accession>A0A8H5AWA8</accession>
<sequence>MSNYTPIDQIPEIHASLRKAFRSGVTRPLEWRRHQLHQLARFVQENTDALAHCLYLDLGKPRQEAVMGDIGPIVDRSLICAKNLEEWVGETSVKVQDWQQGWNPRVRKEPKGVILIISPWNYPVVLSLQPLYGAIGAGCCALIKVSEVAPHYATFLHDNLGKYLDPNCFKVALGEVPEITKILELKWDHIFYTGNGRIARVISHAAAEHLTPLTLELGGKSPVILDASADVSLAAKRILWGKLNNAGQICVAPDFVLAPKAIIPKFVEELKRWHAEFYGGKNGDLEGDKFGKIVSEPHFKRLRGLLARTKGKVVMGGEVDEAKRKMQLTVVTDVKQDDALLEGEIFGPIIPIMAVENVQEAIDYINSRDHPLVLYAFATDESVKKQIVDQTTSGGVAFNDTFGQMAMDEVPFGGVGESGYGRQVLKYSIDNFVYERGVADVPYAEEPHMGLRYPPYTKESLAAMSGFLSMKIPSA</sequence>
<dbReference type="SUPFAM" id="SSF53720">
    <property type="entry name" value="ALDH-like"/>
    <property type="match status" value="1"/>
</dbReference>
<evidence type="ECO:0000256" key="3">
    <source>
        <dbReference type="ARBA" id="ARBA00023027"/>
    </source>
</evidence>
<dbReference type="EMBL" id="JAACJJ010000056">
    <property type="protein sequence ID" value="KAF5312090.1"/>
    <property type="molecule type" value="Genomic_DNA"/>
</dbReference>
<evidence type="ECO:0000256" key="1">
    <source>
        <dbReference type="ARBA" id="ARBA00009986"/>
    </source>
</evidence>
<keyword evidence="2 4" id="KW-0560">Oxidoreductase</keyword>
<dbReference type="InterPro" id="IPR012394">
    <property type="entry name" value="Aldehyde_DH_NAD(P)"/>
</dbReference>
<comment type="similarity">
    <text evidence="1 4 7">Belongs to the aldehyde dehydrogenase family.</text>
</comment>
<dbReference type="PIRSF" id="PIRSF036492">
    <property type="entry name" value="ALDH"/>
    <property type="match status" value="1"/>
</dbReference>
<dbReference type="AlphaFoldDB" id="A0A8H5AWA8"/>
<organism evidence="9 10">
    <name type="scientific">Psilocybe cf. subviscida</name>
    <dbReference type="NCBI Taxonomy" id="2480587"/>
    <lineage>
        <taxon>Eukaryota</taxon>
        <taxon>Fungi</taxon>
        <taxon>Dikarya</taxon>
        <taxon>Basidiomycota</taxon>
        <taxon>Agaricomycotina</taxon>
        <taxon>Agaricomycetes</taxon>
        <taxon>Agaricomycetidae</taxon>
        <taxon>Agaricales</taxon>
        <taxon>Agaricineae</taxon>
        <taxon>Strophariaceae</taxon>
        <taxon>Psilocybe</taxon>
    </lineage>
</organism>
<dbReference type="Gene3D" id="3.40.309.10">
    <property type="entry name" value="Aldehyde Dehydrogenase, Chain A, domain 2"/>
    <property type="match status" value="1"/>
</dbReference>
<evidence type="ECO:0000313" key="9">
    <source>
        <dbReference type="EMBL" id="KAF5312090.1"/>
    </source>
</evidence>